<name>A0A1I0M059_9BACT</name>
<sequence length="324" mass="37443">MDSMDERIIKYYENELSETERMELLCDAENDPDLRKEMTDYQNVRALTNLHESLKDEDAGNQSYRLFMGNRRRQQHKIVRLQILRYAAVFLFGILSTWIAYSLLQPSSSNTIAQTLTVPDGQRAHIILPDGSSVWVNAHSTLHYPSAFGKERKIELSGEALFDIVKDDKHPFIVTTPNKHNVKVMGTYFNVFAYPKEPLSVSLLRGKVGVYQSDNESQVTILLPNQKLTETANGYVVSAIEENPILWKDGIYSFNKQRMGSIIKKLELYYDVKIIVKNPAISDLEISCKFRQRDGVMEILRLMQKVHPFQIQKDDEKNEIMLYQ</sequence>
<gene>
    <name evidence="4" type="ORF">SAMN04487850_0098</name>
</gene>
<dbReference type="GO" id="GO:0016989">
    <property type="term" value="F:sigma factor antagonist activity"/>
    <property type="evidence" value="ECO:0007669"/>
    <property type="project" value="TreeGrafter"/>
</dbReference>
<dbReference type="PANTHER" id="PTHR30273">
    <property type="entry name" value="PERIPLASMIC SIGNAL SENSOR AND SIGMA FACTOR ACTIVATOR FECR-RELATED"/>
    <property type="match status" value="1"/>
</dbReference>
<feature type="domain" description="Protein FecR C-terminal" evidence="3">
    <location>
        <begin position="252"/>
        <end position="316"/>
    </location>
</feature>
<organism evidence="4 5">
    <name type="scientific">Prevotella aff. ruminicola Tc2-24</name>
    <dbReference type="NCBI Taxonomy" id="81582"/>
    <lineage>
        <taxon>Bacteria</taxon>
        <taxon>Pseudomonadati</taxon>
        <taxon>Bacteroidota</taxon>
        <taxon>Bacteroidia</taxon>
        <taxon>Bacteroidales</taxon>
        <taxon>Prevotellaceae</taxon>
        <taxon>Prevotella</taxon>
    </lineage>
</organism>
<evidence type="ECO:0000256" key="1">
    <source>
        <dbReference type="SAM" id="Phobius"/>
    </source>
</evidence>
<evidence type="ECO:0000259" key="3">
    <source>
        <dbReference type="Pfam" id="PF16344"/>
    </source>
</evidence>
<keyword evidence="1" id="KW-1133">Transmembrane helix</keyword>
<reference evidence="4 5" key="1">
    <citation type="submission" date="2016-10" db="EMBL/GenBank/DDBJ databases">
        <authorList>
            <person name="de Groot N.N."/>
        </authorList>
    </citation>
    <scope>NUCLEOTIDE SEQUENCE [LARGE SCALE GENOMIC DNA]</scope>
    <source>
        <strain evidence="4 5">TC2-24</strain>
    </source>
</reference>
<protein>
    <submittedName>
        <fullName evidence="4">FecR family protein</fullName>
    </submittedName>
</protein>
<evidence type="ECO:0000313" key="5">
    <source>
        <dbReference type="Proteomes" id="UP000199373"/>
    </source>
</evidence>
<dbReference type="Proteomes" id="UP000199373">
    <property type="component" value="Unassembled WGS sequence"/>
</dbReference>
<proteinExistence type="predicted"/>
<dbReference type="Gene3D" id="3.55.50.30">
    <property type="match status" value="1"/>
</dbReference>
<dbReference type="AlphaFoldDB" id="A0A1I0M059"/>
<dbReference type="PIRSF" id="PIRSF018266">
    <property type="entry name" value="FecR"/>
    <property type="match status" value="1"/>
</dbReference>
<dbReference type="InterPro" id="IPR006860">
    <property type="entry name" value="FecR"/>
</dbReference>
<dbReference type="Pfam" id="PF04773">
    <property type="entry name" value="FecR"/>
    <property type="match status" value="1"/>
</dbReference>
<dbReference type="EMBL" id="FOIQ01000001">
    <property type="protein sequence ID" value="SEV80847.1"/>
    <property type="molecule type" value="Genomic_DNA"/>
</dbReference>
<keyword evidence="1" id="KW-0472">Membrane</keyword>
<dbReference type="InterPro" id="IPR012373">
    <property type="entry name" value="Ferrdict_sens_TM"/>
</dbReference>
<evidence type="ECO:0000313" key="4">
    <source>
        <dbReference type="EMBL" id="SEV80847.1"/>
    </source>
</evidence>
<keyword evidence="5" id="KW-1185">Reference proteome</keyword>
<feature type="transmembrane region" description="Helical" evidence="1">
    <location>
        <begin position="83"/>
        <end position="104"/>
    </location>
</feature>
<keyword evidence="1" id="KW-0812">Transmembrane</keyword>
<feature type="domain" description="FecR protein" evidence="2">
    <location>
        <begin position="115"/>
        <end position="208"/>
    </location>
</feature>
<dbReference type="Gene3D" id="2.60.120.1440">
    <property type="match status" value="1"/>
</dbReference>
<evidence type="ECO:0000259" key="2">
    <source>
        <dbReference type="Pfam" id="PF04773"/>
    </source>
</evidence>
<dbReference type="PANTHER" id="PTHR30273:SF2">
    <property type="entry name" value="PROTEIN FECR"/>
    <property type="match status" value="1"/>
</dbReference>
<dbReference type="InterPro" id="IPR032508">
    <property type="entry name" value="FecR_C"/>
</dbReference>
<dbReference type="Pfam" id="PF16344">
    <property type="entry name" value="FecR_C"/>
    <property type="match status" value="1"/>
</dbReference>
<accession>A0A1I0M059</accession>